<comment type="caution">
    <text evidence="2">The sequence shown here is derived from an EMBL/GenBank/DDBJ whole genome shotgun (WGS) entry which is preliminary data.</text>
</comment>
<evidence type="ECO:0000313" key="2">
    <source>
        <dbReference type="EMBL" id="OOS02700.1"/>
    </source>
</evidence>
<dbReference type="InterPro" id="IPR043129">
    <property type="entry name" value="ATPase_NBD"/>
</dbReference>
<protein>
    <submittedName>
        <fullName evidence="2">NagC family transcriptional regulator</fullName>
    </submittedName>
</protein>
<sequence length="410" mass="47147">MPKIRKEEKFPLRLKQLGKVYRLVEQFDEISRIDLSKLSSFAPATITSLTRILIDKKFLIEREVQNTESRGRPAIGLCVSPFYWQSLCAMLVENRFELTLTELNGNKIKRASYPLSKDDLKQLDRVLVHYLITFMNDSAKSLQHLMTFSIAVRGELDRKTQRLLKLGEYEVNLDLNTLFQPHFNAPILVAEYFQTWQFAEATLGNVINCDNVLFIQLDDVINFSVWSKGELLTHKTHMRSRIDNMIVPKFNPLQDLIFPDLSSMQAYQLHNQITHKAIAELIDLFYPNNGFTDNNEKIAFLCERANLRDEIALNIVYHVADSLAYILMNLVQIFSSEKIMLSSSFLGAKNLFLTRVNETLRTHLAPIDYSTYANVEVIVGKYEWNDPIIAAAGVKQGIYDGSLLAHFIDE</sequence>
<dbReference type="OrthoDB" id="3189808at2"/>
<dbReference type="STRING" id="123822.B0188_07860"/>
<accession>A0A1T0AXM5</accession>
<keyword evidence="3" id="KW-1185">Reference proteome</keyword>
<dbReference type="Gene3D" id="3.30.420.40">
    <property type="match status" value="2"/>
</dbReference>
<dbReference type="GO" id="GO:0006351">
    <property type="term" value="P:DNA-templated transcription"/>
    <property type="evidence" value="ECO:0007669"/>
    <property type="project" value="TreeGrafter"/>
</dbReference>
<dbReference type="InterPro" id="IPR036388">
    <property type="entry name" value="WH-like_DNA-bd_sf"/>
</dbReference>
<dbReference type="SUPFAM" id="SSF53067">
    <property type="entry name" value="Actin-like ATPase domain"/>
    <property type="match status" value="1"/>
</dbReference>
<dbReference type="EMBL" id="MUYB01000031">
    <property type="protein sequence ID" value="OOS02700.1"/>
    <property type="molecule type" value="Genomic_DNA"/>
</dbReference>
<comment type="similarity">
    <text evidence="1">Belongs to the ROK (NagC/XylR) family.</text>
</comment>
<proteinExistence type="inferred from homology"/>
<dbReference type="GO" id="GO:0003677">
    <property type="term" value="F:DNA binding"/>
    <property type="evidence" value="ECO:0007669"/>
    <property type="project" value="TreeGrafter"/>
</dbReference>
<dbReference type="SUPFAM" id="SSF46785">
    <property type="entry name" value="Winged helix' DNA-binding domain"/>
    <property type="match status" value="1"/>
</dbReference>
<dbReference type="Gene3D" id="1.10.10.10">
    <property type="entry name" value="Winged helix-like DNA-binding domain superfamily/Winged helix DNA-binding domain"/>
    <property type="match status" value="1"/>
</dbReference>
<evidence type="ECO:0000256" key="1">
    <source>
        <dbReference type="ARBA" id="ARBA00006479"/>
    </source>
</evidence>
<dbReference type="PANTHER" id="PTHR18964:SF149">
    <property type="entry name" value="BIFUNCTIONAL UDP-N-ACETYLGLUCOSAMINE 2-EPIMERASE_N-ACETYLMANNOSAMINE KINASE"/>
    <property type="match status" value="1"/>
</dbReference>
<dbReference type="InterPro" id="IPR000600">
    <property type="entry name" value="ROK"/>
</dbReference>
<evidence type="ECO:0000313" key="3">
    <source>
        <dbReference type="Proteomes" id="UP000190023"/>
    </source>
</evidence>
<dbReference type="Pfam" id="PF00480">
    <property type="entry name" value="ROK"/>
    <property type="match status" value="1"/>
</dbReference>
<organism evidence="2 3">
    <name type="scientific">[Haemophilus] felis</name>
    <dbReference type="NCBI Taxonomy" id="123822"/>
    <lineage>
        <taxon>Bacteria</taxon>
        <taxon>Pseudomonadati</taxon>
        <taxon>Pseudomonadota</taxon>
        <taxon>Gammaproteobacteria</taxon>
        <taxon>Pasteurellales</taxon>
        <taxon>Pasteurellaceae</taxon>
    </lineage>
</organism>
<dbReference type="PANTHER" id="PTHR18964">
    <property type="entry name" value="ROK (REPRESSOR, ORF, KINASE) FAMILY"/>
    <property type="match status" value="1"/>
</dbReference>
<reference evidence="2 3" key="1">
    <citation type="submission" date="2017-02" db="EMBL/GenBank/DDBJ databases">
        <title>Draft genome sequence of Haemophilus felis CCUG 31170 type strain.</title>
        <authorList>
            <person name="Engstrom-Jakobsson H."/>
            <person name="Salva-Serra F."/>
            <person name="Thorell K."/>
            <person name="Gonzales-Siles L."/>
            <person name="Karlsson R."/>
            <person name="Boulund F."/>
            <person name="Engstrand L."/>
            <person name="Kristiansson E."/>
            <person name="Moore E."/>
        </authorList>
    </citation>
    <scope>NUCLEOTIDE SEQUENCE [LARGE SCALE GENOMIC DNA]</scope>
    <source>
        <strain evidence="2 3">CCUG 31170</strain>
    </source>
</reference>
<dbReference type="InterPro" id="IPR036390">
    <property type="entry name" value="WH_DNA-bd_sf"/>
</dbReference>
<dbReference type="AlphaFoldDB" id="A0A1T0AXM5"/>
<name>A0A1T0AXM5_9PAST</name>
<gene>
    <name evidence="2" type="ORF">B0188_07860</name>
</gene>
<dbReference type="Proteomes" id="UP000190023">
    <property type="component" value="Unassembled WGS sequence"/>
</dbReference>